<name>A0A9W6SQN4_9ACTN</name>
<feature type="domain" description="Histidine kinase/HSP90-like ATPase" evidence="5">
    <location>
        <begin position="296"/>
        <end position="369"/>
    </location>
</feature>
<evidence type="ECO:0000256" key="1">
    <source>
        <dbReference type="ARBA" id="ARBA00022679"/>
    </source>
</evidence>
<dbReference type="GO" id="GO:0016020">
    <property type="term" value="C:membrane"/>
    <property type="evidence" value="ECO:0007669"/>
    <property type="project" value="InterPro"/>
</dbReference>
<keyword evidence="4" id="KW-0812">Transmembrane</keyword>
<evidence type="ECO:0000313" key="8">
    <source>
        <dbReference type="Proteomes" id="UP001165079"/>
    </source>
</evidence>
<keyword evidence="2 7" id="KW-0418">Kinase</keyword>
<evidence type="ECO:0000259" key="5">
    <source>
        <dbReference type="Pfam" id="PF02518"/>
    </source>
</evidence>
<dbReference type="Pfam" id="PF07730">
    <property type="entry name" value="HisKA_3"/>
    <property type="match status" value="1"/>
</dbReference>
<sequence>MTETTPTGTDGSWWARRGRRFRLAGMLIALFFTIYLIDLAQTAVRNNPLGVPAWLIVGLYLVYAVSFVSLPAMAAYSRAPAYRITMFTGVFVLATVLLVLGGMDTVYLFIYPINSLAFAAPLRIALIVDVIVVALLMAAAFVLETSGDAFAQLLIFGSMATITILMGRLVQANRELRAAQEGIAELSARDERARIARDLHDILGHTLTTITLKSSLARRLLEADRPAEAGVEITDVEHLARDTLGEVRATVSGYREASLAAELASARAALRAAGITPELPLAVDGVPEPQRTVFAYAVREGVTNVIRHSHAGRCAVTVSHGRLDVRDNGRGRPAPQGNGLTGLRERVEAIGGVLEAGPAPGGGYTLTVRTTG</sequence>
<dbReference type="InterPro" id="IPR050482">
    <property type="entry name" value="Sensor_HK_TwoCompSys"/>
</dbReference>
<evidence type="ECO:0000313" key="7">
    <source>
        <dbReference type="EMBL" id="GLZ78971.1"/>
    </source>
</evidence>
<reference evidence="7" key="1">
    <citation type="submission" date="2023-03" db="EMBL/GenBank/DDBJ databases">
        <title>Actinorhabdospora filicis NBRC 111898.</title>
        <authorList>
            <person name="Ichikawa N."/>
            <person name="Sato H."/>
            <person name="Tonouchi N."/>
        </authorList>
    </citation>
    <scope>NUCLEOTIDE SEQUENCE</scope>
    <source>
        <strain evidence="7">NBRC 111898</strain>
    </source>
</reference>
<keyword evidence="1" id="KW-0808">Transferase</keyword>
<evidence type="ECO:0000256" key="3">
    <source>
        <dbReference type="ARBA" id="ARBA00023012"/>
    </source>
</evidence>
<feature type="transmembrane region" description="Helical" evidence="4">
    <location>
        <begin position="122"/>
        <end position="143"/>
    </location>
</feature>
<dbReference type="SUPFAM" id="SSF55874">
    <property type="entry name" value="ATPase domain of HSP90 chaperone/DNA topoisomerase II/histidine kinase"/>
    <property type="match status" value="1"/>
</dbReference>
<keyword evidence="4" id="KW-0472">Membrane</keyword>
<accession>A0A9W6SQN4</accession>
<dbReference type="Gene3D" id="1.20.5.1930">
    <property type="match status" value="1"/>
</dbReference>
<feature type="transmembrane region" description="Helical" evidence="4">
    <location>
        <begin position="20"/>
        <end position="37"/>
    </location>
</feature>
<feature type="transmembrane region" description="Helical" evidence="4">
    <location>
        <begin position="84"/>
        <end position="110"/>
    </location>
</feature>
<dbReference type="GO" id="GO:0046983">
    <property type="term" value="F:protein dimerization activity"/>
    <property type="evidence" value="ECO:0007669"/>
    <property type="project" value="InterPro"/>
</dbReference>
<keyword evidence="4" id="KW-1133">Transmembrane helix</keyword>
<dbReference type="CDD" id="cd16917">
    <property type="entry name" value="HATPase_UhpB-NarQ-NarX-like"/>
    <property type="match status" value="1"/>
</dbReference>
<dbReference type="Pfam" id="PF02518">
    <property type="entry name" value="HATPase_c"/>
    <property type="match status" value="1"/>
</dbReference>
<dbReference type="RefSeq" id="WP_285664103.1">
    <property type="nucleotide sequence ID" value="NZ_BSTX01000002.1"/>
</dbReference>
<evidence type="ECO:0000259" key="6">
    <source>
        <dbReference type="Pfam" id="PF07730"/>
    </source>
</evidence>
<dbReference type="AlphaFoldDB" id="A0A9W6SQN4"/>
<dbReference type="InterPro" id="IPR003594">
    <property type="entry name" value="HATPase_dom"/>
</dbReference>
<comment type="caution">
    <text evidence="7">The sequence shown here is derived from an EMBL/GenBank/DDBJ whole genome shotgun (WGS) entry which is preliminary data.</text>
</comment>
<proteinExistence type="predicted"/>
<feature type="transmembrane region" description="Helical" evidence="4">
    <location>
        <begin position="149"/>
        <end position="170"/>
    </location>
</feature>
<evidence type="ECO:0000256" key="2">
    <source>
        <dbReference type="ARBA" id="ARBA00022777"/>
    </source>
</evidence>
<protein>
    <submittedName>
        <fullName evidence="7">Histidine kinase</fullName>
    </submittedName>
</protein>
<dbReference type="InterPro" id="IPR011712">
    <property type="entry name" value="Sig_transdc_His_kin_sub3_dim/P"/>
</dbReference>
<dbReference type="InterPro" id="IPR036890">
    <property type="entry name" value="HATPase_C_sf"/>
</dbReference>
<dbReference type="Proteomes" id="UP001165079">
    <property type="component" value="Unassembled WGS sequence"/>
</dbReference>
<evidence type="ECO:0000256" key="4">
    <source>
        <dbReference type="SAM" id="Phobius"/>
    </source>
</evidence>
<dbReference type="PANTHER" id="PTHR24421">
    <property type="entry name" value="NITRATE/NITRITE SENSOR PROTEIN NARX-RELATED"/>
    <property type="match status" value="1"/>
</dbReference>
<keyword evidence="3" id="KW-0902">Two-component regulatory system</keyword>
<dbReference type="Gene3D" id="3.30.565.10">
    <property type="entry name" value="Histidine kinase-like ATPase, C-terminal domain"/>
    <property type="match status" value="1"/>
</dbReference>
<dbReference type="GO" id="GO:0000155">
    <property type="term" value="F:phosphorelay sensor kinase activity"/>
    <property type="evidence" value="ECO:0007669"/>
    <property type="project" value="InterPro"/>
</dbReference>
<keyword evidence="8" id="KW-1185">Reference proteome</keyword>
<dbReference type="PANTHER" id="PTHR24421:SF63">
    <property type="entry name" value="SENSOR HISTIDINE KINASE DESK"/>
    <property type="match status" value="1"/>
</dbReference>
<feature type="domain" description="Signal transduction histidine kinase subgroup 3 dimerisation and phosphoacceptor" evidence="6">
    <location>
        <begin position="191"/>
        <end position="258"/>
    </location>
</feature>
<feature type="transmembrane region" description="Helical" evidence="4">
    <location>
        <begin position="49"/>
        <end position="72"/>
    </location>
</feature>
<organism evidence="7 8">
    <name type="scientific">Actinorhabdospora filicis</name>
    <dbReference type="NCBI Taxonomy" id="1785913"/>
    <lineage>
        <taxon>Bacteria</taxon>
        <taxon>Bacillati</taxon>
        <taxon>Actinomycetota</taxon>
        <taxon>Actinomycetes</taxon>
        <taxon>Micromonosporales</taxon>
        <taxon>Micromonosporaceae</taxon>
        <taxon>Actinorhabdospora</taxon>
    </lineage>
</organism>
<gene>
    <name evidence="7" type="primary">desK</name>
    <name evidence="7" type="ORF">Afil01_37780</name>
</gene>
<dbReference type="EMBL" id="BSTX01000002">
    <property type="protein sequence ID" value="GLZ78971.1"/>
    <property type="molecule type" value="Genomic_DNA"/>
</dbReference>